<dbReference type="Proteomes" id="UP000027616">
    <property type="component" value="Chromosome I"/>
</dbReference>
<dbReference type="AlphaFoldDB" id="A0A060R743"/>
<protein>
    <submittedName>
        <fullName evidence="1">Uncharacterized protein</fullName>
    </submittedName>
</protein>
<accession>A0A060R743</accession>
<keyword evidence="2" id="KW-1185">Reference proteome</keyword>
<reference evidence="1 2" key="1">
    <citation type="journal article" date="2015" name="Genome Announc.">
        <title>Complete Genome Sequence of the Novel Leech Symbiont Mucinivorans hirudinis M3T.</title>
        <authorList>
            <person name="Nelson M.C."/>
            <person name="Bomar L."/>
            <person name="Graf J."/>
        </authorList>
    </citation>
    <scope>NUCLEOTIDE SEQUENCE [LARGE SCALE GENOMIC DNA]</scope>
    <source>
        <strain evidence="2">M3</strain>
    </source>
</reference>
<organism evidence="1 2">
    <name type="scientific">Mucinivorans hirudinis</name>
    <dbReference type="NCBI Taxonomy" id="1433126"/>
    <lineage>
        <taxon>Bacteria</taxon>
        <taxon>Pseudomonadati</taxon>
        <taxon>Bacteroidota</taxon>
        <taxon>Bacteroidia</taxon>
        <taxon>Bacteroidales</taxon>
        <taxon>Rikenellaceae</taxon>
        <taxon>Mucinivorans</taxon>
    </lineage>
</organism>
<evidence type="ECO:0000313" key="1">
    <source>
        <dbReference type="EMBL" id="CDN30965.1"/>
    </source>
</evidence>
<dbReference type="STRING" id="1433126.BN938_0864"/>
<dbReference type="EMBL" id="HG934468">
    <property type="protein sequence ID" value="CDN30965.1"/>
    <property type="molecule type" value="Genomic_DNA"/>
</dbReference>
<name>A0A060R743_9BACT</name>
<proteinExistence type="predicted"/>
<sequence length="58" mass="6622">MFVRTIEAGLALCDILLFTDIRFRARLLRCKKFAKLLVERGKLDVNFALAAKKILQLG</sequence>
<evidence type="ECO:0000313" key="2">
    <source>
        <dbReference type="Proteomes" id="UP000027616"/>
    </source>
</evidence>
<dbReference type="HOGENOM" id="CLU_2974501_0_0_10"/>
<gene>
    <name evidence="1" type="ORF">BN938_0864</name>
</gene>
<dbReference type="KEGG" id="rbc:BN938_0864"/>